<feature type="region of interest" description="Disordered" evidence="1">
    <location>
        <begin position="128"/>
        <end position="151"/>
    </location>
</feature>
<reference evidence="2" key="1">
    <citation type="submission" date="2020-10" db="EMBL/GenBank/DDBJ databases">
        <title>Taxonomic study of unclassified bacteria belonging to the class Ktedonobacteria.</title>
        <authorList>
            <person name="Yabe S."/>
            <person name="Wang C.M."/>
            <person name="Zheng Y."/>
            <person name="Sakai Y."/>
            <person name="Cavaletti L."/>
            <person name="Monciardini P."/>
            <person name="Donadio S."/>
        </authorList>
    </citation>
    <scope>NUCLEOTIDE SEQUENCE</scope>
    <source>
        <strain evidence="2">ID150040</strain>
    </source>
</reference>
<evidence type="ECO:0000313" key="2">
    <source>
        <dbReference type="EMBL" id="GHO99553.1"/>
    </source>
</evidence>
<sequence>MSNATKLREKILSRAKKQKEKIVHIPEWDMDVLLIGLSGTVRGDYFAFVADVTEKHSGTGEFFKRVWFEQVRLGCHDPESREPIFQPADRDMFMSDEDGALIETLSAMVRELSGINLDVLEEAKKKLHSHESDTAITNSENGTTQETSTNC</sequence>
<proteinExistence type="predicted"/>
<name>A0A8J3IVZ1_9CHLR</name>
<feature type="compositionally biased region" description="Polar residues" evidence="1">
    <location>
        <begin position="134"/>
        <end position="151"/>
    </location>
</feature>
<protein>
    <submittedName>
        <fullName evidence="2">Uncharacterized protein</fullName>
    </submittedName>
</protein>
<dbReference type="EMBL" id="BNJK01000002">
    <property type="protein sequence ID" value="GHO99553.1"/>
    <property type="molecule type" value="Genomic_DNA"/>
</dbReference>
<accession>A0A8J3IVZ1</accession>
<dbReference type="RefSeq" id="WP_220210195.1">
    <property type="nucleotide sequence ID" value="NZ_BNJK01000002.1"/>
</dbReference>
<keyword evidence="3" id="KW-1185">Reference proteome</keyword>
<dbReference type="AlphaFoldDB" id="A0A8J3IVZ1"/>
<evidence type="ECO:0000256" key="1">
    <source>
        <dbReference type="SAM" id="MobiDB-lite"/>
    </source>
</evidence>
<dbReference type="Gene3D" id="3.30.2220.20">
    <property type="entry name" value="Phage tail assembly chaperone gp13-like"/>
    <property type="match status" value="1"/>
</dbReference>
<gene>
    <name evidence="2" type="ORF">KSF_096010</name>
</gene>
<evidence type="ECO:0000313" key="3">
    <source>
        <dbReference type="Proteomes" id="UP000597444"/>
    </source>
</evidence>
<comment type="caution">
    <text evidence="2">The sequence shown here is derived from an EMBL/GenBank/DDBJ whole genome shotgun (WGS) entry which is preliminary data.</text>
</comment>
<dbReference type="Proteomes" id="UP000597444">
    <property type="component" value="Unassembled WGS sequence"/>
</dbReference>
<organism evidence="2 3">
    <name type="scientific">Reticulibacter mediterranei</name>
    <dbReference type="NCBI Taxonomy" id="2778369"/>
    <lineage>
        <taxon>Bacteria</taxon>
        <taxon>Bacillati</taxon>
        <taxon>Chloroflexota</taxon>
        <taxon>Ktedonobacteria</taxon>
        <taxon>Ktedonobacterales</taxon>
        <taxon>Reticulibacteraceae</taxon>
        <taxon>Reticulibacter</taxon>
    </lineage>
</organism>
<dbReference type="InterPro" id="IPR038556">
    <property type="entry name" value="TAC_Gp13-like_sf"/>
</dbReference>